<accession>A0AA49Q6X2</accession>
<dbReference type="EMBL" id="CP130612">
    <property type="protein sequence ID" value="WKW13515.1"/>
    <property type="molecule type" value="Genomic_DNA"/>
</dbReference>
<dbReference type="InterPro" id="IPR014914">
    <property type="entry name" value="RES_dom"/>
</dbReference>
<dbReference type="Proteomes" id="UP001229955">
    <property type="component" value="Chromosome"/>
</dbReference>
<dbReference type="RefSeq" id="WP_367886367.1">
    <property type="nucleotide sequence ID" value="NZ_CP130612.1"/>
</dbReference>
<organism evidence="3 4">
    <name type="scientific">Pseudogemmatithrix spongiicola</name>
    <dbReference type="NCBI Taxonomy" id="3062599"/>
    <lineage>
        <taxon>Bacteria</taxon>
        <taxon>Pseudomonadati</taxon>
        <taxon>Gemmatimonadota</taxon>
        <taxon>Gemmatimonadia</taxon>
        <taxon>Gemmatimonadales</taxon>
        <taxon>Gemmatimonadaceae</taxon>
        <taxon>Pseudogemmatithrix</taxon>
    </lineage>
</organism>
<keyword evidence="4" id="KW-1185">Reference proteome</keyword>
<dbReference type="KEGG" id="pspc:Strain318_002838"/>
<dbReference type="AlphaFoldDB" id="A0AA49Q8R8"/>
<dbReference type="Pfam" id="PF08808">
    <property type="entry name" value="RES"/>
    <property type="match status" value="1"/>
</dbReference>
<evidence type="ECO:0000313" key="4">
    <source>
        <dbReference type="Proteomes" id="UP001229955"/>
    </source>
</evidence>
<evidence type="ECO:0000313" key="3">
    <source>
        <dbReference type="EMBL" id="WKW16422.1"/>
    </source>
</evidence>
<evidence type="ECO:0000313" key="2">
    <source>
        <dbReference type="EMBL" id="WKW13515.1"/>
    </source>
</evidence>
<reference evidence="3" key="1">
    <citation type="submission" date="2023-07" db="EMBL/GenBank/DDBJ databases">
        <authorList>
            <person name="Haufschild T."/>
            <person name="Kallscheuer N."/>
            <person name="Hammer J."/>
            <person name="Kohn T."/>
            <person name="Kabuu M."/>
            <person name="Jogler M."/>
            <person name="Wohfarth N."/>
            <person name="Heuer A."/>
            <person name="Rohde M."/>
            <person name="van Teeseling M.C.F."/>
            <person name="Jogler C."/>
        </authorList>
    </citation>
    <scope>NUCLEOTIDE SEQUENCE</scope>
    <source>
        <strain evidence="2">Strain 138</strain>
        <strain evidence="3">Strain 318</strain>
    </source>
</reference>
<sequence>MTVFTSLDDYRRFAHSLRSERRFVHAKHVRSFLDAVAASVTPRVEILVRNTRFWRAQIGSIPGEVVIDASGDTATVDFPLKPERMMPLPTRARENRANPHGIPALYVASHRDTAIAEIGARKHSIVTVASLLATRDLSIVNATLETDHNLWLGNEEPEGEVLERMVWGQIDYAFMRPVTRADDAADYAPTQVLAELFRQLGYDGVAYASSYGEGHNVALFDLESARVEAAQVSRVTDMKLTVNHEYGESYRIPHVDSQ</sequence>
<accession>A0AA49Q8R8</accession>
<protein>
    <submittedName>
        <fullName evidence="3">RES family NAD+ phosphorylase</fullName>
    </submittedName>
</protein>
<proteinExistence type="predicted"/>
<dbReference type="EMBL" id="CP130613">
    <property type="protein sequence ID" value="WKW16422.1"/>
    <property type="molecule type" value="Genomic_DNA"/>
</dbReference>
<dbReference type="SMART" id="SM00953">
    <property type="entry name" value="RES"/>
    <property type="match status" value="1"/>
</dbReference>
<gene>
    <name evidence="2" type="ORF">Strain138_002838</name>
    <name evidence="3" type="ORF">Strain318_002838</name>
</gene>
<feature type="domain" description="RES" evidence="1">
    <location>
        <begin position="82"/>
        <end position="236"/>
    </location>
</feature>
<name>A0AA49Q8R8_9BACT</name>
<evidence type="ECO:0000259" key="1">
    <source>
        <dbReference type="SMART" id="SM00953"/>
    </source>
</evidence>